<gene>
    <name evidence="5" type="ORF">ABDB84_10005</name>
</gene>
<dbReference type="InterPro" id="IPR036388">
    <property type="entry name" value="WH-like_DNA-bd_sf"/>
</dbReference>
<keyword evidence="1" id="KW-0805">Transcription regulation</keyword>
<evidence type="ECO:0000313" key="5">
    <source>
        <dbReference type="EMBL" id="MEN3068813.1"/>
    </source>
</evidence>
<dbReference type="InterPro" id="IPR036390">
    <property type="entry name" value="WH_DNA-bd_sf"/>
</dbReference>
<dbReference type="PROSITE" id="PS50995">
    <property type="entry name" value="HTH_MARR_2"/>
    <property type="match status" value="1"/>
</dbReference>
<dbReference type="Gene3D" id="1.10.10.10">
    <property type="entry name" value="Winged helix-like DNA-binding domain superfamily/Winged helix DNA-binding domain"/>
    <property type="match status" value="1"/>
</dbReference>
<evidence type="ECO:0000259" key="4">
    <source>
        <dbReference type="PROSITE" id="PS50995"/>
    </source>
</evidence>
<evidence type="ECO:0000256" key="2">
    <source>
        <dbReference type="ARBA" id="ARBA00023125"/>
    </source>
</evidence>
<accession>A0ABU9YZ73</accession>
<organism evidence="5 6">
    <name type="scientific">Uliginosibacterium sediminicola</name>
    <dbReference type="NCBI Taxonomy" id="2024550"/>
    <lineage>
        <taxon>Bacteria</taxon>
        <taxon>Pseudomonadati</taxon>
        <taxon>Pseudomonadota</taxon>
        <taxon>Betaproteobacteria</taxon>
        <taxon>Rhodocyclales</taxon>
        <taxon>Zoogloeaceae</taxon>
        <taxon>Uliginosibacterium</taxon>
    </lineage>
</organism>
<comment type="caution">
    <text evidence="5">The sequence shown here is derived from an EMBL/GenBank/DDBJ whole genome shotgun (WGS) entry which is preliminary data.</text>
</comment>
<sequence length="141" mass="15533">MFEQCLYFNTTALARLLERAWTQAFAPLGLTPAQAFMLRVVLEKPGLLQRELAAELSIARATATRTLDGLQRLGLIERRNTARDGREFAIHPGEQALAMREPIVAASAEVTKRLRRQLGVAQFEALVGGLHGVRQALGPTE</sequence>
<dbReference type="Proteomes" id="UP001410394">
    <property type="component" value="Unassembled WGS sequence"/>
</dbReference>
<keyword evidence="6" id="KW-1185">Reference proteome</keyword>
<reference evidence="5 6" key="1">
    <citation type="journal article" date="2018" name="Int. J. Syst. Evol. Microbiol.">
        <title>Uliginosibacterium sediminicola sp. nov., isolated from freshwater sediment.</title>
        <authorList>
            <person name="Hwang W.M."/>
            <person name="Kim S.M."/>
            <person name="Kang K."/>
            <person name="Ahn T.Y."/>
        </authorList>
    </citation>
    <scope>NUCLEOTIDE SEQUENCE [LARGE SCALE GENOMIC DNA]</scope>
    <source>
        <strain evidence="5 6">M1-21</strain>
    </source>
</reference>
<keyword evidence="2" id="KW-0238">DNA-binding</keyword>
<proteinExistence type="predicted"/>
<evidence type="ECO:0000256" key="1">
    <source>
        <dbReference type="ARBA" id="ARBA00023015"/>
    </source>
</evidence>
<evidence type="ECO:0000313" key="6">
    <source>
        <dbReference type="Proteomes" id="UP001410394"/>
    </source>
</evidence>
<evidence type="ECO:0000256" key="3">
    <source>
        <dbReference type="ARBA" id="ARBA00023163"/>
    </source>
</evidence>
<dbReference type="PANTHER" id="PTHR42756">
    <property type="entry name" value="TRANSCRIPTIONAL REGULATOR, MARR"/>
    <property type="match status" value="1"/>
</dbReference>
<dbReference type="InterPro" id="IPR000835">
    <property type="entry name" value="HTH_MarR-typ"/>
</dbReference>
<dbReference type="Pfam" id="PF12802">
    <property type="entry name" value="MarR_2"/>
    <property type="match status" value="1"/>
</dbReference>
<dbReference type="PANTHER" id="PTHR42756:SF1">
    <property type="entry name" value="TRANSCRIPTIONAL REPRESSOR OF EMRAB OPERON"/>
    <property type="match status" value="1"/>
</dbReference>
<dbReference type="SMART" id="SM00347">
    <property type="entry name" value="HTH_MARR"/>
    <property type="match status" value="1"/>
</dbReference>
<keyword evidence="3" id="KW-0804">Transcription</keyword>
<name>A0ABU9YZ73_9RHOO</name>
<dbReference type="RefSeq" id="WP_345919582.1">
    <property type="nucleotide sequence ID" value="NZ_JBDIVE010000004.1"/>
</dbReference>
<feature type="domain" description="HTH marR-type" evidence="4">
    <location>
        <begin position="3"/>
        <end position="135"/>
    </location>
</feature>
<protein>
    <submittedName>
        <fullName evidence="5">Helix-turn-helix domain-containing protein</fullName>
    </submittedName>
</protein>
<dbReference type="EMBL" id="JBDIVE010000004">
    <property type="protein sequence ID" value="MEN3068813.1"/>
    <property type="molecule type" value="Genomic_DNA"/>
</dbReference>
<dbReference type="SUPFAM" id="SSF46785">
    <property type="entry name" value="Winged helix' DNA-binding domain"/>
    <property type="match status" value="1"/>
</dbReference>